<dbReference type="Proteomes" id="UP001595557">
    <property type="component" value="Unassembled WGS sequence"/>
</dbReference>
<dbReference type="Pfam" id="PF03446">
    <property type="entry name" value="NAD_binding_2"/>
    <property type="match status" value="1"/>
</dbReference>
<dbReference type="PANTHER" id="PTHR43580:SF2">
    <property type="entry name" value="CYTOKINE-LIKE NUCLEAR FACTOR N-PAC"/>
    <property type="match status" value="1"/>
</dbReference>
<keyword evidence="3" id="KW-1185">Reference proteome</keyword>
<sequence>MTTCFIGFGEVGRIYAQAFSEAGISVDYVCEARFSDAGLTLAGELGATKQASVGPWLADCDLVVSAVTGSVALDVVRSALPHMRMGALLVDLTTAAPDQMQQAAQAARESGQSFVDVGILGAVSIRKGATALVAAGDGVQTFVPIARKLGARIKVLPGEAGDAVRLKLLRSIFTKGLEALAVETLVAAELQNLREEFYDIVADLDETPLRQILEVFVRTHVVHAARRSHEVHDAGIQLDRLGLTPLVTDSVEELFHRTASFAGTSGFAEPPSIETALSWLANTATEQSRQAVG</sequence>
<dbReference type="InterPro" id="IPR036291">
    <property type="entry name" value="NAD(P)-bd_dom_sf"/>
</dbReference>
<dbReference type="RefSeq" id="WP_207468065.1">
    <property type="nucleotide sequence ID" value="NZ_JAFNAW010000018.1"/>
</dbReference>
<dbReference type="Gene3D" id="3.40.50.720">
    <property type="entry name" value="NAD(P)-binding Rossmann-like Domain"/>
    <property type="match status" value="1"/>
</dbReference>
<evidence type="ECO:0000313" key="2">
    <source>
        <dbReference type="EMBL" id="MFC3169552.1"/>
    </source>
</evidence>
<accession>A0ABV7ILG8</accession>
<proteinExistence type="predicted"/>
<protein>
    <submittedName>
        <fullName evidence="2">NAD(P)-binding domain-containing protein</fullName>
    </submittedName>
</protein>
<comment type="caution">
    <text evidence="2">The sequence shown here is derived from an EMBL/GenBank/DDBJ whole genome shotgun (WGS) entry which is preliminary data.</text>
</comment>
<organism evidence="2 3">
    <name type="scientific">Paracoccus fontiphilus</name>
    <dbReference type="NCBI Taxonomy" id="1815556"/>
    <lineage>
        <taxon>Bacteria</taxon>
        <taxon>Pseudomonadati</taxon>
        <taxon>Pseudomonadota</taxon>
        <taxon>Alphaproteobacteria</taxon>
        <taxon>Rhodobacterales</taxon>
        <taxon>Paracoccaceae</taxon>
        <taxon>Paracoccus</taxon>
    </lineage>
</organism>
<dbReference type="PANTHER" id="PTHR43580">
    <property type="entry name" value="OXIDOREDUCTASE GLYR1-RELATED"/>
    <property type="match status" value="1"/>
</dbReference>
<dbReference type="InterPro" id="IPR008927">
    <property type="entry name" value="6-PGluconate_DH-like_C_sf"/>
</dbReference>
<evidence type="ECO:0000313" key="3">
    <source>
        <dbReference type="Proteomes" id="UP001595557"/>
    </source>
</evidence>
<dbReference type="EMBL" id="JBHRTE010000070">
    <property type="protein sequence ID" value="MFC3169552.1"/>
    <property type="molecule type" value="Genomic_DNA"/>
</dbReference>
<dbReference type="InterPro" id="IPR051265">
    <property type="entry name" value="HIBADH-related_NP60_sf"/>
</dbReference>
<name>A0ABV7ILG8_9RHOB</name>
<dbReference type="InterPro" id="IPR006115">
    <property type="entry name" value="6PGDH_NADP-bd"/>
</dbReference>
<dbReference type="SUPFAM" id="SSF51735">
    <property type="entry name" value="NAD(P)-binding Rossmann-fold domains"/>
    <property type="match status" value="1"/>
</dbReference>
<feature type="domain" description="6-phosphogluconate dehydrogenase NADP-binding" evidence="1">
    <location>
        <begin position="4"/>
        <end position="149"/>
    </location>
</feature>
<gene>
    <name evidence="2" type="ORF">ACFOD7_15985</name>
</gene>
<dbReference type="SUPFAM" id="SSF48179">
    <property type="entry name" value="6-phosphogluconate dehydrogenase C-terminal domain-like"/>
    <property type="match status" value="1"/>
</dbReference>
<reference evidence="3" key="1">
    <citation type="journal article" date="2019" name="Int. J. Syst. Evol. Microbiol.">
        <title>The Global Catalogue of Microorganisms (GCM) 10K type strain sequencing project: providing services to taxonomists for standard genome sequencing and annotation.</title>
        <authorList>
            <consortium name="The Broad Institute Genomics Platform"/>
            <consortium name="The Broad Institute Genome Sequencing Center for Infectious Disease"/>
            <person name="Wu L."/>
            <person name="Ma J."/>
        </authorList>
    </citation>
    <scope>NUCLEOTIDE SEQUENCE [LARGE SCALE GENOMIC DNA]</scope>
    <source>
        <strain evidence="3">KCTC 52239</strain>
    </source>
</reference>
<evidence type="ECO:0000259" key="1">
    <source>
        <dbReference type="Pfam" id="PF03446"/>
    </source>
</evidence>
<dbReference type="Gene3D" id="1.10.1040.10">
    <property type="entry name" value="N-(1-d-carboxylethyl)-l-norvaline Dehydrogenase, domain 2"/>
    <property type="match status" value="1"/>
</dbReference>
<dbReference type="InterPro" id="IPR013328">
    <property type="entry name" value="6PGD_dom2"/>
</dbReference>